<evidence type="ECO:0000313" key="2">
    <source>
        <dbReference type="Proteomes" id="UP000006247"/>
    </source>
</evidence>
<dbReference type="InterPro" id="IPR036249">
    <property type="entry name" value="Thioredoxin-like_sf"/>
</dbReference>
<reference evidence="1 2" key="1">
    <citation type="submission" date="2009-01" db="EMBL/GenBank/DDBJ databases">
        <authorList>
            <person name="Fulton L."/>
            <person name="Clifton S."/>
            <person name="Chinwalla A.T."/>
            <person name="Mitreva M."/>
            <person name="Sodergren E."/>
            <person name="Weinstock G."/>
            <person name="Clifton S."/>
            <person name="Dooling D.J."/>
            <person name="Fulton B."/>
            <person name="Minx P."/>
            <person name="Pepin K.H."/>
            <person name="Johnson M."/>
            <person name="Bhonagiri V."/>
            <person name="Nash W.E."/>
            <person name="Mardis E.R."/>
            <person name="Wilson R.K."/>
        </authorList>
    </citation>
    <scope>NUCLEOTIDE SEQUENCE [LARGE SCALE GENOMIC DNA]</scope>
    <source>
        <strain evidence="1 2">ATCC 33806</strain>
    </source>
</reference>
<dbReference type="EMBL" id="ACEB01000022">
    <property type="protein sequence ID" value="EEG26855.1"/>
    <property type="molecule type" value="Genomic_DNA"/>
</dbReference>
<dbReference type="Pfam" id="PF22234">
    <property type="entry name" value="Rv2466c-like"/>
    <property type="match status" value="1"/>
</dbReference>
<comment type="caution">
    <text evidence="1">The sequence shown here is derived from an EMBL/GenBank/DDBJ whole genome shotgun (WGS) entry which is preliminary data.</text>
</comment>
<organism evidence="1 2">
    <name type="scientific">Corynebacterium matruchotii ATCC 33806</name>
    <dbReference type="NCBI Taxonomy" id="566549"/>
    <lineage>
        <taxon>Bacteria</taxon>
        <taxon>Bacillati</taxon>
        <taxon>Actinomycetota</taxon>
        <taxon>Actinomycetes</taxon>
        <taxon>Mycobacteriales</taxon>
        <taxon>Corynebacteriaceae</taxon>
        <taxon>Corynebacterium</taxon>
    </lineage>
</organism>
<proteinExistence type="predicted"/>
<dbReference type="SUPFAM" id="SSF52833">
    <property type="entry name" value="Thioredoxin-like"/>
    <property type="match status" value="1"/>
</dbReference>
<accession>C0E3W2</accession>
<dbReference type="AlphaFoldDB" id="C0E3W2"/>
<sequence>MENGHISTQVTIQGIIVSEKVTFWFDVSCPFCWITSRWIKEVEQVRDITIDWVPMSLSVLNDGRDLDPDYMKKMEANWGPARVFAAVAAREPEKLDELYTILGTKIHHGQQGGKQGYGAYNELIREALADAGLDPAYADVADTDTVDDKLRAFHQTAMDEVGNDVGTPVVKFGDTAFFGPVLTRIPRGEEAGELFDASVRLASFPYFFEIKRSRTETPQL</sequence>
<dbReference type="CDD" id="cd02972">
    <property type="entry name" value="DsbA_family"/>
    <property type="match status" value="1"/>
</dbReference>
<gene>
    <name evidence="1" type="ORF">CORMATOL_01681</name>
</gene>
<protein>
    <submittedName>
        <fullName evidence="1">DsbA-like protein</fullName>
    </submittedName>
</protein>
<dbReference type="Proteomes" id="UP000006247">
    <property type="component" value="Unassembled WGS sequence"/>
</dbReference>
<name>C0E3W2_9CORY</name>
<dbReference type="HOGENOM" id="CLU_087602_1_0_11"/>
<dbReference type="Gene3D" id="3.40.30.10">
    <property type="entry name" value="Glutaredoxin"/>
    <property type="match status" value="1"/>
</dbReference>
<evidence type="ECO:0000313" key="1">
    <source>
        <dbReference type="EMBL" id="EEG26855.1"/>
    </source>
</evidence>
<dbReference type="InterPro" id="IPR053977">
    <property type="entry name" value="Rv2466c-like"/>
</dbReference>